<comment type="catalytic activity">
    <reaction evidence="1">
        <text>ATP + protein L-histidine = ADP + protein N-phospho-L-histidine.</text>
        <dbReference type="EC" id="2.7.13.3"/>
    </reaction>
</comment>
<evidence type="ECO:0000259" key="8">
    <source>
        <dbReference type="PROSITE" id="PS50894"/>
    </source>
</evidence>
<sequence>MTDLQKHLREYISDAGPILEKLKTQVESCRSETPNDDVLDDIFRHLHSLKSGAAFFQLSEIEQHIHSMESLFSDMKGAAGTAQFSSLSDRLYQGLPLLEDLILTRVLRPDGESEEGESLFPEKETEEKRANEAIELSVFEKQLLREAEDRGETLFRLSVQIDPEERLPYVRSYLLLNNLELKVNVIRTLPSLDNPDQDFSNLTFILTSEDGDDPVFQAVNVDGILQTSLVSLDYSLFSDDDRGETKYSETLIKESLAPVIRKVELETDAVSRLKDTLHEMKEIVLPLPPGLPQRTPLLGLIKEMEENLSAVSLIPLTSLYPNLRRFTEESAVRVDKKAVTEFRGGLFGLKIRTLEIVSRILIQLIRNAVSHGIESPEERLAAGKNEAGLVLIDARAVGDSFRIDVSDDGRGVNRMAVAEKMGLPLEDLDEDHLLRILTRPGFTTSPKVDRLAGRGIGLDLVNHDVENALGGSLSFTSKEGQGSRFSIYLPGQRDLLPLMIFQMENRLLALPKRNVAGVFPMEEVHVIKKEHNLLYYEISGDQLPLFSPGGMLSRRQSSIDTPYILVLQHLGRKAALPVDDLVMEKEVPRESFYLGQQKEPFLYEVTLSGEKADFLYLSPGLIG</sequence>
<dbReference type="PRINTS" id="PR00344">
    <property type="entry name" value="BCTRLSENSOR"/>
</dbReference>
<evidence type="ECO:0000256" key="6">
    <source>
        <dbReference type="PROSITE-ProRule" id="PRU00110"/>
    </source>
</evidence>
<dbReference type="RefSeq" id="WP_149485948.1">
    <property type="nucleotide sequence ID" value="NZ_CP036150.1"/>
</dbReference>
<dbReference type="InterPro" id="IPR003594">
    <property type="entry name" value="HATPase_dom"/>
</dbReference>
<dbReference type="PANTHER" id="PTHR43395:SF1">
    <property type="entry name" value="CHEMOTAXIS PROTEIN CHEA"/>
    <property type="match status" value="1"/>
</dbReference>
<dbReference type="SUPFAM" id="SSF47226">
    <property type="entry name" value="Histidine-containing phosphotransfer domain, HPT domain"/>
    <property type="match status" value="1"/>
</dbReference>
<dbReference type="Gene3D" id="3.30.70.1110">
    <property type="entry name" value="Histidine kinase CheA-like, P2 response regulator-binding domain"/>
    <property type="match status" value="1"/>
</dbReference>
<dbReference type="CDD" id="cd00088">
    <property type="entry name" value="HPT"/>
    <property type="match status" value="1"/>
</dbReference>
<evidence type="ECO:0000256" key="2">
    <source>
        <dbReference type="ARBA" id="ARBA00012438"/>
    </source>
</evidence>
<evidence type="ECO:0000256" key="3">
    <source>
        <dbReference type="ARBA" id="ARBA00022553"/>
    </source>
</evidence>
<evidence type="ECO:0000313" key="9">
    <source>
        <dbReference type="EMBL" id="QEN07868.1"/>
    </source>
</evidence>
<dbReference type="Pfam" id="PF01584">
    <property type="entry name" value="CheW"/>
    <property type="match status" value="1"/>
</dbReference>
<gene>
    <name evidence="9" type="ORF">EXM22_07645</name>
</gene>
<evidence type="ECO:0000313" key="10">
    <source>
        <dbReference type="Proteomes" id="UP000324209"/>
    </source>
</evidence>
<dbReference type="Pfam" id="PF01627">
    <property type="entry name" value="Hpt"/>
    <property type="match status" value="1"/>
</dbReference>
<dbReference type="PROSITE" id="PS50894">
    <property type="entry name" value="HPT"/>
    <property type="match status" value="1"/>
</dbReference>
<dbReference type="GO" id="GO:0006935">
    <property type="term" value="P:chemotaxis"/>
    <property type="evidence" value="ECO:0007669"/>
    <property type="project" value="InterPro"/>
</dbReference>
<proteinExistence type="predicted"/>
<dbReference type="OrthoDB" id="9803176at2"/>
<evidence type="ECO:0000256" key="1">
    <source>
        <dbReference type="ARBA" id="ARBA00000085"/>
    </source>
</evidence>
<dbReference type="InterPro" id="IPR005467">
    <property type="entry name" value="His_kinase_dom"/>
</dbReference>
<dbReference type="PROSITE" id="PS50109">
    <property type="entry name" value="HIS_KIN"/>
    <property type="match status" value="1"/>
</dbReference>
<feature type="domain" description="Histidine kinase" evidence="7">
    <location>
        <begin position="361"/>
        <end position="493"/>
    </location>
</feature>
<dbReference type="InterPro" id="IPR036890">
    <property type="entry name" value="HATPase_C_sf"/>
</dbReference>
<dbReference type="SMART" id="SM00387">
    <property type="entry name" value="HATPase_c"/>
    <property type="match status" value="1"/>
</dbReference>
<keyword evidence="10" id="KW-1185">Reference proteome</keyword>
<dbReference type="InterPro" id="IPR051315">
    <property type="entry name" value="Bact_Chemotaxis_CheA"/>
</dbReference>
<dbReference type="Gene3D" id="3.30.565.10">
    <property type="entry name" value="Histidine kinase-like ATPase, C-terminal domain"/>
    <property type="match status" value="1"/>
</dbReference>
<evidence type="ECO:0000256" key="4">
    <source>
        <dbReference type="ARBA" id="ARBA00022679"/>
    </source>
</evidence>
<organism evidence="9 10">
    <name type="scientific">Oceanispirochaeta crateris</name>
    <dbReference type="NCBI Taxonomy" id="2518645"/>
    <lineage>
        <taxon>Bacteria</taxon>
        <taxon>Pseudomonadati</taxon>
        <taxon>Spirochaetota</taxon>
        <taxon>Spirochaetia</taxon>
        <taxon>Spirochaetales</taxon>
        <taxon>Spirochaetaceae</taxon>
        <taxon>Oceanispirochaeta</taxon>
    </lineage>
</organism>
<dbReference type="KEGG" id="ock:EXM22_07645"/>
<dbReference type="Pfam" id="PF02518">
    <property type="entry name" value="HATPase_c"/>
    <property type="match status" value="1"/>
</dbReference>
<protein>
    <recommendedName>
        <fullName evidence="2">histidine kinase</fullName>
        <ecNumber evidence="2">2.7.13.3</ecNumber>
    </recommendedName>
</protein>
<dbReference type="EC" id="2.7.13.3" evidence="2"/>
<feature type="modified residue" description="Phosphohistidine" evidence="6">
    <location>
        <position position="47"/>
    </location>
</feature>
<dbReference type="InterPro" id="IPR004358">
    <property type="entry name" value="Sig_transdc_His_kin-like_C"/>
</dbReference>
<dbReference type="PANTHER" id="PTHR43395">
    <property type="entry name" value="SENSOR HISTIDINE KINASE CHEA"/>
    <property type="match status" value="1"/>
</dbReference>
<dbReference type="InterPro" id="IPR036061">
    <property type="entry name" value="CheW-like_dom_sf"/>
</dbReference>
<dbReference type="InterPro" id="IPR036641">
    <property type="entry name" value="HPT_dom_sf"/>
</dbReference>
<dbReference type="AlphaFoldDB" id="A0A5C1QKM0"/>
<keyword evidence="4" id="KW-0808">Transferase</keyword>
<dbReference type="InterPro" id="IPR002545">
    <property type="entry name" value="CheW-lke_dom"/>
</dbReference>
<accession>A0A5C1QKM0</accession>
<evidence type="ECO:0000256" key="5">
    <source>
        <dbReference type="ARBA" id="ARBA00022777"/>
    </source>
</evidence>
<feature type="domain" description="HPt" evidence="8">
    <location>
        <begin position="1"/>
        <end position="105"/>
    </location>
</feature>
<keyword evidence="5" id="KW-0418">Kinase</keyword>
<dbReference type="Gene3D" id="1.20.120.160">
    <property type="entry name" value="HPT domain"/>
    <property type="match status" value="1"/>
</dbReference>
<dbReference type="InterPro" id="IPR008207">
    <property type="entry name" value="Sig_transdc_His_kin_Hpt_dom"/>
</dbReference>
<dbReference type="SUPFAM" id="SSF50341">
    <property type="entry name" value="CheW-like"/>
    <property type="match status" value="1"/>
</dbReference>
<dbReference type="EMBL" id="CP036150">
    <property type="protein sequence ID" value="QEN07868.1"/>
    <property type="molecule type" value="Genomic_DNA"/>
</dbReference>
<dbReference type="GO" id="GO:0000155">
    <property type="term" value="F:phosphorelay sensor kinase activity"/>
    <property type="evidence" value="ECO:0007669"/>
    <property type="project" value="UniProtKB-ARBA"/>
</dbReference>
<dbReference type="Proteomes" id="UP000324209">
    <property type="component" value="Chromosome"/>
</dbReference>
<dbReference type="SUPFAM" id="SSF55874">
    <property type="entry name" value="ATPase domain of HSP90 chaperone/DNA topoisomerase II/histidine kinase"/>
    <property type="match status" value="1"/>
</dbReference>
<keyword evidence="3 6" id="KW-0597">Phosphoprotein</keyword>
<dbReference type="InterPro" id="IPR037052">
    <property type="entry name" value="CheA-like_P2_sf"/>
</dbReference>
<reference evidence="9 10" key="1">
    <citation type="submission" date="2019-02" db="EMBL/GenBank/DDBJ databases">
        <title>Complete Genome Sequence and Methylome Analysis of free living Spirochaetas.</title>
        <authorList>
            <person name="Fomenkov A."/>
            <person name="Dubinina G."/>
            <person name="Leshcheva N."/>
            <person name="Mikheeva N."/>
            <person name="Grabovich M."/>
            <person name="Vincze T."/>
            <person name="Roberts R.J."/>
        </authorList>
    </citation>
    <scope>NUCLEOTIDE SEQUENCE [LARGE SCALE GENOMIC DNA]</scope>
    <source>
        <strain evidence="9 10">K2</strain>
    </source>
</reference>
<name>A0A5C1QKM0_9SPIO</name>
<evidence type="ECO:0000259" key="7">
    <source>
        <dbReference type="PROSITE" id="PS50109"/>
    </source>
</evidence>